<evidence type="ECO:0000313" key="2">
    <source>
        <dbReference type="Proteomes" id="UP000199470"/>
    </source>
</evidence>
<dbReference type="EMBL" id="FOTW01000021">
    <property type="protein sequence ID" value="SFM47415.1"/>
    <property type="molecule type" value="Genomic_DNA"/>
</dbReference>
<reference evidence="1 2" key="1">
    <citation type="submission" date="2016-10" db="EMBL/GenBank/DDBJ databases">
        <authorList>
            <person name="de Groot N.N."/>
        </authorList>
    </citation>
    <scope>NUCLEOTIDE SEQUENCE [LARGE SCALE GENOMIC DNA]</scope>
    <source>
        <strain evidence="1 2">ATCC 43154</strain>
    </source>
</reference>
<dbReference type="AlphaFoldDB" id="A0A1I4R5I6"/>
<organism evidence="1 2">
    <name type="scientific">Rugamonas rubra</name>
    <dbReference type="NCBI Taxonomy" id="758825"/>
    <lineage>
        <taxon>Bacteria</taxon>
        <taxon>Pseudomonadati</taxon>
        <taxon>Pseudomonadota</taxon>
        <taxon>Betaproteobacteria</taxon>
        <taxon>Burkholderiales</taxon>
        <taxon>Oxalobacteraceae</taxon>
        <taxon>Telluria group</taxon>
        <taxon>Rugamonas</taxon>
    </lineage>
</organism>
<evidence type="ECO:0000313" key="1">
    <source>
        <dbReference type="EMBL" id="SFM47415.1"/>
    </source>
</evidence>
<dbReference type="Gene3D" id="3.20.20.370">
    <property type="entry name" value="Glycoside hydrolase/deacetylase"/>
    <property type="match status" value="1"/>
</dbReference>
<protein>
    <recommendedName>
        <fullName evidence="3">Polysaccharide deacetylase</fullName>
    </recommendedName>
</protein>
<dbReference type="STRING" id="758825.SAMN02982985_04182"/>
<dbReference type="RefSeq" id="WP_093389640.1">
    <property type="nucleotide sequence ID" value="NZ_FOTW01000021.1"/>
</dbReference>
<sequence>MSAEHVLRVFLTVDTELWPTVPDWPSRPLPADKADFADEIAADIHGQTGAGAFGLPFQIAGLNRHGLRASYFVEALFAARAGPAPLAHIAALVQSGGHEVQLHLHTEWLGELDDPELPPSHCQYLSELPLEQQTVLIRKGLANLAAAGVPRVQAFRAGSYGGNLDTLRALARNGIAIDSSYNAAFVNGDWGGRRLAQPQAIDGVWEFPIASFGDFPGHARHAQLCACSFGEMRDALQGAWRAGWYAFVIVLHSFELVKKRGAGRPPTPHRLNIRRFEQLCAFLGQHRERFRTSLFSELPLDAMPAIPPQQAVRAMWFNSLRRVAEQGWSRFR</sequence>
<evidence type="ECO:0008006" key="3">
    <source>
        <dbReference type="Google" id="ProtNLM"/>
    </source>
</evidence>
<accession>A0A1I4R5I6</accession>
<dbReference type="GO" id="GO:0005975">
    <property type="term" value="P:carbohydrate metabolic process"/>
    <property type="evidence" value="ECO:0007669"/>
    <property type="project" value="InterPro"/>
</dbReference>
<dbReference type="SUPFAM" id="SSF88713">
    <property type="entry name" value="Glycoside hydrolase/deacetylase"/>
    <property type="match status" value="1"/>
</dbReference>
<gene>
    <name evidence="1" type="ORF">SAMN02982985_04182</name>
</gene>
<proteinExistence type="predicted"/>
<dbReference type="InterPro" id="IPR011330">
    <property type="entry name" value="Glyco_hydro/deAcase_b/a-brl"/>
</dbReference>
<dbReference type="OrthoDB" id="8597776at2"/>
<dbReference type="Proteomes" id="UP000199470">
    <property type="component" value="Unassembled WGS sequence"/>
</dbReference>
<name>A0A1I4R5I6_9BURK</name>
<dbReference type="CDD" id="cd10933">
    <property type="entry name" value="CE4_u9"/>
    <property type="match status" value="1"/>
</dbReference>
<keyword evidence="2" id="KW-1185">Reference proteome</keyword>